<accession>A0A8S3GS06</accession>
<organism evidence="2 3">
    <name type="scientific">Rotaria magnacalcarata</name>
    <dbReference type="NCBI Taxonomy" id="392030"/>
    <lineage>
        <taxon>Eukaryota</taxon>
        <taxon>Metazoa</taxon>
        <taxon>Spiralia</taxon>
        <taxon>Gnathifera</taxon>
        <taxon>Rotifera</taxon>
        <taxon>Eurotatoria</taxon>
        <taxon>Bdelloidea</taxon>
        <taxon>Philodinida</taxon>
        <taxon>Philodinidae</taxon>
        <taxon>Rotaria</taxon>
    </lineage>
</organism>
<feature type="region of interest" description="Disordered" evidence="1">
    <location>
        <begin position="1"/>
        <end position="23"/>
    </location>
</feature>
<dbReference type="AlphaFoldDB" id="A0A8S3GS06"/>
<dbReference type="EMBL" id="CAJOBJ010321333">
    <property type="protein sequence ID" value="CAF5171777.1"/>
    <property type="molecule type" value="Genomic_DNA"/>
</dbReference>
<proteinExistence type="predicted"/>
<comment type="caution">
    <text evidence="2">The sequence shown here is derived from an EMBL/GenBank/DDBJ whole genome shotgun (WGS) entry which is preliminary data.</text>
</comment>
<evidence type="ECO:0000256" key="1">
    <source>
        <dbReference type="SAM" id="MobiDB-lite"/>
    </source>
</evidence>
<reference evidence="2" key="1">
    <citation type="submission" date="2021-02" db="EMBL/GenBank/DDBJ databases">
        <authorList>
            <person name="Nowell W R."/>
        </authorList>
    </citation>
    <scope>NUCLEOTIDE SEQUENCE</scope>
</reference>
<evidence type="ECO:0000313" key="2">
    <source>
        <dbReference type="EMBL" id="CAF5171777.1"/>
    </source>
</evidence>
<protein>
    <submittedName>
        <fullName evidence="2">Uncharacterized protein</fullName>
    </submittedName>
</protein>
<dbReference type="Proteomes" id="UP000681720">
    <property type="component" value="Unassembled WGS sequence"/>
</dbReference>
<gene>
    <name evidence="2" type="ORF">GIL414_LOCUS66893</name>
</gene>
<evidence type="ECO:0000313" key="3">
    <source>
        <dbReference type="Proteomes" id="UP000681720"/>
    </source>
</evidence>
<name>A0A8S3GS06_9BILA</name>
<sequence>MIKQKLPLMNKENDNTNAYGTGLSVKKRHGRKNAVVECTVTTPKAVPHDQHKDAVKFDDSSPKLVIDISEEIFSSQSITTDNASQN</sequence>